<evidence type="ECO:0000313" key="3">
    <source>
        <dbReference type="Proteomes" id="UP000661918"/>
    </source>
</evidence>
<dbReference type="PROSITE" id="PS51340">
    <property type="entry name" value="MOSC"/>
    <property type="match status" value="1"/>
</dbReference>
<accession>A0ABQ2GQY9</accession>
<evidence type="ECO:0000259" key="1">
    <source>
        <dbReference type="PROSITE" id="PS51340"/>
    </source>
</evidence>
<dbReference type="InterPro" id="IPR052353">
    <property type="entry name" value="Benzoxazolinone_Detox_Enz"/>
</dbReference>
<evidence type="ECO:0000313" key="2">
    <source>
        <dbReference type="EMBL" id="GGM07442.1"/>
    </source>
</evidence>
<dbReference type="InterPro" id="IPR005302">
    <property type="entry name" value="MoCF_Sase_C"/>
</dbReference>
<dbReference type="RefSeq" id="WP_188902916.1">
    <property type="nucleotide sequence ID" value="NZ_BMOM01000008.1"/>
</dbReference>
<keyword evidence="3" id="KW-1185">Reference proteome</keyword>
<gene>
    <name evidence="2" type="ORF">GCM10010841_14630</name>
</gene>
<reference evidence="3" key="1">
    <citation type="journal article" date="2019" name="Int. J. Syst. Evol. Microbiol.">
        <title>The Global Catalogue of Microorganisms (GCM) 10K type strain sequencing project: providing services to taxonomists for standard genome sequencing and annotation.</title>
        <authorList>
            <consortium name="The Broad Institute Genomics Platform"/>
            <consortium name="The Broad Institute Genome Sequencing Center for Infectious Disease"/>
            <person name="Wu L."/>
            <person name="Ma J."/>
        </authorList>
    </citation>
    <scope>NUCLEOTIDE SEQUENCE [LARGE SCALE GENOMIC DNA]</scope>
    <source>
        <strain evidence="3">JCM 15443</strain>
    </source>
</reference>
<dbReference type="InterPro" id="IPR011037">
    <property type="entry name" value="Pyrv_Knase-like_insert_dom_sf"/>
</dbReference>
<dbReference type="EMBL" id="BMOM01000008">
    <property type="protein sequence ID" value="GGM07442.1"/>
    <property type="molecule type" value="Genomic_DNA"/>
</dbReference>
<proteinExistence type="predicted"/>
<dbReference type="PANTHER" id="PTHR30212">
    <property type="entry name" value="PROTEIN YIIM"/>
    <property type="match status" value="1"/>
</dbReference>
<feature type="domain" description="MOSC" evidence="1">
    <location>
        <begin position="35"/>
        <end position="175"/>
    </location>
</feature>
<dbReference type="Gene3D" id="2.40.33.20">
    <property type="entry name" value="PK beta-barrel domain-like"/>
    <property type="match status" value="1"/>
</dbReference>
<protein>
    <submittedName>
        <fullName evidence="2">Molybdenum cofactor biosysynthesis protein</fullName>
    </submittedName>
</protein>
<dbReference type="Proteomes" id="UP000661918">
    <property type="component" value="Unassembled WGS sequence"/>
</dbReference>
<dbReference type="SUPFAM" id="SSF50800">
    <property type="entry name" value="PK beta-barrel domain-like"/>
    <property type="match status" value="1"/>
</dbReference>
<comment type="caution">
    <text evidence="2">The sequence shown here is derived from an EMBL/GenBank/DDBJ whole genome shotgun (WGS) entry which is preliminary data.</text>
</comment>
<organism evidence="2 3">
    <name type="scientific">Deinococcus aerophilus</name>
    <dbReference type="NCBI Taxonomy" id="522488"/>
    <lineage>
        <taxon>Bacteria</taxon>
        <taxon>Thermotogati</taxon>
        <taxon>Deinococcota</taxon>
        <taxon>Deinococci</taxon>
        <taxon>Deinococcales</taxon>
        <taxon>Deinococcaceae</taxon>
        <taxon>Deinococcus</taxon>
    </lineage>
</organism>
<name>A0ABQ2GQY9_9DEIO</name>
<dbReference type="Pfam" id="PF03473">
    <property type="entry name" value="MOSC"/>
    <property type="match status" value="1"/>
</dbReference>
<dbReference type="PANTHER" id="PTHR30212:SF2">
    <property type="entry name" value="PROTEIN YIIM"/>
    <property type="match status" value="1"/>
</dbReference>
<sequence>MSAAFPDCTVLSVNVGRPTAVATGPRSIVSGIAKDAVPGRVRITEAGLDGDHVMNRKHHGGPDQAVYVYTLEDYRFWTEQLERALPPGLFGENLLVGGLESALLRVGDRLETRGPGDEAGVLLEVTAPRIPCATLAAHVGEPDFVKRFARAVRPGAYTRVLRGGEVGASDAVRVIPGSADAPTLGELFELWYSKAPDPERLRHHLRFPLAERLRASVEEQLAGTQAQQHGQ</sequence>